<feature type="compositionally biased region" description="Polar residues" evidence="1">
    <location>
        <begin position="379"/>
        <end position="390"/>
    </location>
</feature>
<protein>
    <recommendedName>
        <fullName evidence="3">Rhodopsin domain-containing protein</fullName>
    </recommendedName>
</protein>
<feature type="region of interest" description="Disordered" evidence="1">
    <location>
        <begin position="314"/>
        <end position="548"/>
    </location>
</feature>
<feature type="compositionally biased region" description="Basic residues" evidence="1">
    <location>
        <begin position="479"/>
        <end position="494"/>
    </location>
</feature>
<dbReference type="EMBL" id="ML977319">
    <property type="protein sequence ID" value="KAF2117181.1"/>
    <property type="molecule type" value="Genomic_DNA"/>
</dbReference>
<feature type="compositionally biased region" description="Polar residues" evidence="1">
    <location>
        <begin position="346"/>
        <end position="357"/>
    </location>
</feature>
<feature type="compositionally biased region" description="Pro residues" evidence="1">
    <location>
        <begin position="462"/>
        <end position="478"/>
    </location>
</feature>
<feature type="compositionally biased region" description="Low complexity" evidence="1">
    <location>
        <begin position="616"/>
        <end position="633"/>
    </location>
</feature>
<keyword evidence="2" id="KW-0812">Transmembrane</keyword>
<gene>
    <name evidence="4" type="ORF">BDV96DRAFT_19997</name>
</gene>
<keyword evidence="2" id="KW-0472">Membrane</keyword>
<keyword evidence="5" id="KW-1185">Reference proteome</keyword>
<feature type="transmembrane region" description="Helical" evidence="2">
    <location>
        <begin position="246"/>
        <end position="269"/>
    </location>
</feature>
<evidence type="ECO:0000313" key="5">
    <source>
        <dbReference type="Proteomes" id="UP000799770"/>
    </source>
</evidence>
<dbReference type="Proteomes" id="UP000799770">
    <property type="component" value="Unassembled WGS sequence"/>
</dbReference>
<feature type="compositionally biased region" description="Pro residues" evidence="1">
    <location>
        <begin position="330"/>
        <end position="345"/>
    </location>
</feature>
<organism evidence="4 5">
    <name type="scientific">Lophiotrema nucula</name>
    <dbReference type="NCBI Taxonomy" id="690887"/>
    <lineage>
        <taxon>Eukaryota</taxon>
        <taxon>Fungi</taxon>
        <taxon>Dikarya</taxon>
        <taxon>Ascomycota</taxon>
        <taxon>Pezizomycotina</taxon>
        <taxon>Dothideomycetes</taxon>
        <taxon>Pleosporomycetidae</taxon>
        <taxon>Pleosporales</taxon>
        <taxon>Lophiotremataceae</taxon>
        <taxon>Lophiotrema</taxon>
    </lineage>
</organism>
<dbReference type="AlphaFoldDB" id="A0A6A5ZFI7"/>
<evidence type="ECO:0000259" key="3">
    <source>
        <dbReference type="Pfam" id="PF20684"/>
    </source>
</evidence>
<feature type="transmembrane region" description="Helical" evidence="2">
    <location>
        <begin position="26"/>
        <end position="45"/>
    </location>
</feature>
<feature type="region of interest" description="Disordered" evidence="1">
    <location>
        <begin position="588"/>
        <end position="607"/>
    </location>
</feature>
<feature type="compositionally biased region" description="Low complexity" evidence="1">
    <location>
        <begin position="435"/>
        <end position="452"/>
    </location>
</feature>
<name>A0A6A5ZFI7_9PLEO</name>
<accession>A0A6A5ZFI7</accession>
<dbReference type="Pfam" id="PF20684">
    <property type="entry name" value="Fung_rhodopsin"/>
    <property type="match status" value="1"/>
</dbReference>
<feature type="compositionally biased region" description="Basic and acidic residues" evidence="1">
    <location>
        <begin position="358"/>
        <end position="375"/>
    </location>
</feature>
<feature type="compositionally biased region" description="Low complexity" evidence="1">
    <location>
        <begin position="391"/>
        <end position="400"/>
    </location>
</feature>
<evidence type="ECO:0000313" key="4">
    <source>
        <dbReference type="EMBL" id="KAF2117181.1"/>
    </source>
</evidence>
<dbReference type="PANTHER" id="PTHR38794">
    <property type="entry name" value="INTEGRAL MEMBRANE PROTEIN"/>
    <property type="match status" value="1"/>
</dbReference>
<feature type="transmembrane region" description="Helical" evidence="2">
    <location>
        <begin position="212"/>
        <end position="234"/>
    </location>
</feature>
<feature type="compositionally biased region" description="Low complexity" evidence="1">
    <location>
        <begin position="534"/>
        <end position="548"/>
    </location>
</feature>
<evidence type="ECO:0000256" key="1">
    <source>
        <dbReference type="SAM" id="MobiDB-lite"/>
    </source>
</evidence>
<feature type="transmembrane region" description="Helical" evidence="2">
    <location>
        <begin position="105"/>
        <end position="123"/>
    </location>
</feature>
<keyword evidence="2" id="KW-1133">Transmembrane helix</keyword>
<feature type="domain" description="Rhodopsin" evidence="3">
    <location>
        <begin position="42"/>
        <end position="273"/>
    </location>
</feature>
<feature type="transmembrane region" description="Helical" evidence="2">
    <location>
        <begin position="135"/>
        <end position="155"/>
    </location>
</feature>
<feature type="region of interest" description="Disordered" evidence="1">
    <location>
        <begin position="616"/>
        <end position="665"/>
    </location>
</feature>
<dbReference type="PANTHER" id="PTHR38794:SF1">
    <property type="entry name" value="INTEGRAL MEMBRANE PROTEIN"/>
    <property type="match status" value="1"/>
</dbReference>
<evidence type="ECO:0000256" key="2">
    <source>
        <dbReference type="SAM" id="Phobius"/>
    </source>
</evidence>
<feature type="compositionally biased region" description="Pro residues" evidence="1">
    <location>
        <begin position="401"/>
        <end position="419"/>
    </location>
</feature>
<reference evidence="4" key="1">
    <citation type="journal article" date="2020" name="Stud. Mycol.">
        <title>101 Dothideomycetes genomes: a test case for predicting lifestyles and emergence of pathogens.</title>
        <authorList>
            <person name="Haridas S."/>
            <person name="Albert R."/>
            <person name="Binder M."/>
            <person name="Bloem J."/>
            <person name="Labutti K."/>
            <person name="Salamov A."/>
            <person name="Andreopoulos B."/>
            <person name="Baker S."/>
            <person name="Barry K."/>
            <person name="Bills G."/>
            <person name="Bluhm B."/>
            <person name="Cannon C."/>
            <person name="Castanera R."/>
            <person name="Culley D."/>
            <person name="Daum C."/>
            <person name="Ezra D."/>
            <person name="Gonzalez J."/>
            <person name="Henrissat B."/>
            <person name="Kuo A."/>
            <person name="Liang C."/>
            <person name="Lipzen A."/>
            <person name="Lutzoni F."/>
            <person name="Magnuson J."/>
            <person name="Mondo S."/>
            <person name="Nolan M."/>
            <person name="Ohm R."/>
            <person name="Pangilinan J."/>
            <person name="Park H.-J."/>
            <person name="Ramirez L."/>
            <person name="Alfaro M."/>
            <person name="Sun H."/>
            <person name="Tritt A."/>
            <person name="Yoshinaga Y."/>
            <person name="Zwiers L.-H."/>
            <person name="Turgeon B."/>
            <person name="Goodwin S."/>
            <person name="Spatafora J."/>
            <person name="Crous P."/>
            <person name="Grigoriev I."/>
        </authorList>
    </citation>
    <scope>NUCLEOTIDE SEQUENCE</scope>
    <source>
        <strain evidence="4">CBS 627.86</strain>
    </source>
</reference>
<sequence>MFVPPMPLATRATPITPDDKSTAVTITAWLLMAIFVLVVLSRVVIKWVVLRRFQADDAFILFATVFGIGLSATALILASDGLGIMGELTTRRANAIMKGYYASDFLYVLSICFAKLSLVAWFYSIGVDTIHRRVVQALGIFILAWTSASLIAVAFQCGLPRPWEILTLHCYNSGVFWIVYTIIDMTTDVSIIMLSVNLVAYLKVRFSRKVMVVACFAPRILVIGAALARLIFLYPITPHDNPEFHLWIPIICALVQVCLSISTACVLYVKPFIESVEAGVWRADVRRKGTTTMRSHGYQRARGKEMYSVDSTTAGTSLKFGRTPDVSPRIPSPVPLSPMTPPRLSTPPNTRSGTSRSPSERGLRLHIPPPEERKPAYVTSPTPQTASSHALSPACLSPQPLLSPPPFSTTRRPTPPPRAHNPRPSYGSADLNTLNPTSPSSVFSPPVSISNFPRPPNVQYSPFPPEYRTPLPPVPPLSPRRRPSSRNRAKRVSVHRMPPNTSSQRFPVRTTSLQNQQPRKSVKFSTTSKPNAESSTRSSKTTSYYKQSPASDLTIPSYYTKTPPVPEIPIFPTPPSPRTIQTRRQRILTPQNSSRRDQISPVSPVFPPQNFTFWRAESSSESAGPSASSSAGPTPMWDREEAEAHWPPVMRDVRSSPRIVVQRFS</sequence>
<dbReference type="OrthoDB" id="3918601at2759"/>
<feature type="transmembrane region" description="Helical" evidence="2">
    <location>
        <begin position="175"/>
        <end position="200"/>
    </location>
</feature>
<feature type="compositionally biased region" description="Polar residues" evidence="1">
    <location>
        <begin position="499"/>
        <end position="533"/>
    </location>
</feature>
<dbReference type="InterPro" id="IPR049326">
    <property type="entry name" value="Rhodopsin_dom_fungi"/>
</dbReference>
<feature type="transmembrane region" description="Helical" evidence="2">
    <location>
        <begin position="57"/>
        <end position="78"/>
    </location>
</feature>
<proteinExistence type="predicted"/>